<protein>
    <recommendedName>
        <fullName evidence="5">SsDNA binding protein</fullName>
    </recommendedName>
</protein>
<dbReference type="InterPro" id="IPR000424">
    <property type="entry name" value="Primosome_PriB/ssb"/>
</dbReference>
<accession>A0ABR4L9A5</accession>
<dbReference type="Proteomes" id="UP001610432">
    <property type="component" value="Unassembled WGS sequence"/>
</dbReference>
<gene>
    <name evidence="3" type="ORF">BJX67DRAFT_367275</name>
</gene>
<dbReference type="InterPro" id="IPR012340">
    <property type="entry name" value="NA-bd_OB-fold"/>
</dbReference>
<name>A0ABR4L9A5_9EURO</name>
<keyword evidence="4" id="KW-1185">Reference proteome</keyword>
<dbReference type="PROSITE" id="PS50935">
    <property type="entry name" value="SSB"/>
    <property type="match status" value="1"/>
</dbReference>
<dbReference type="Pfam" id="PF00436">
    <property type="entry name" value="SSB"/>
    <property type="match status" value="1"/>
</dbReference>
<reference evidence="3 4" key="1">
    <citation type="submission" date="2024-07" db="EMBL/GenBank/DDBJ databases">
        <title>Section-level genome sequencing and comparative genomics of Aspergillus sections Usti and Cavernicolus.</title>
        <authorList>
            <consortium name="Lawrence Berkeley National Laboratory"/>
            <person name="Nybo J.L."/>
            <person name="Vesth T.C."/>
            <person name="Theobald S."/>
            <person name="Frisvad J.C."/>
            <person name="Larsen T.O."/>
            <person name="Kjaerboelling I."/>
            <person name="Rothschild-Mancinelli K."/>
            <person name="Lyhne E.K."/>
            <person name="Kogle M.E."/>
            <person name="Barry K."/>
            <person name="Clum A."/>
            <person name="Na H."/>
            <person name="Ledsgaard L."/>
            <person name="Lin J."/>
            <person name="Lipzen A."/>
            <person name="Kuo A."/>
            <person name="Riley R."/>
            <person name="Mondo S."/>
            <person name="Labutti K."/>
            <person name="Haridas S."/>
            <person name="Pangalinan J."/>
            <person name="Salamov A.A."/>
            <person name="Simmons B.A."/>
            <person name="Magnuson J.K."/>
            <person name="Chen J."/>
            <person name="Drula E."/>
            <person name="Henrissat B."/>
            <person name="Wiebenga A."/>
            <person name="Lubbers R.J."/>
            <person name="Gomes A.C."/>
            <person name="Macurrencykelacurrency M.R."/>
            <person name="Stajich J."/>
            <person name="Grigoriev I.V."/>
            <person name="Mortensen U.H."/>
            <person name="De Vries R.P."/>
            <person name="Baker S.E."/>
            <person name="Andersen M.R."/>
        </authorList>
    </citation>
    <scope>NUCLEOTIDE SEQUENCE [LARGE SCALE GENOMIC DNA]</scope>
    <source>
        <strain evidence="3 4">CBS 449.75</strain>
    </source>
</reference>
<sequence>MFNFTATPLRSLLTAAPRAVPTARAFSSSASRSVARAILTGRIAMAPEMGSTSVGDVVRYTLVTRVGGKNSTVAPQFWRITAFMSEGDQRDFLLSLDKGTRMYVEGDLSIKKYQDKDGEQKSSVGIVQRTFEVLGSPNWSSTSEGSEEGEVPSE</sequence>
<evidence type="ECO:0000256" key="2">
    <source>
        <dbReference type="PROSITE-ProRule" id="PRU00252"/>
    </source>
</evidence>
<comment type="caution">
    <text evidence="3">The sequence shown here is derived from an EMBL/GenBank/DDBJ whole genome shotgun (WGS) entry which is preliminary data.</text>
</comment>
<dbReference type="GeneID" id="98145578"/>
<organism evidence="3 4">
    <name type="scientific">Aspergillus lucknowensis</name>
    <dbReference type="NCBI Taxonomy" id="176173"/>
    <lineage>
        <taxon>Eukaryota</taxon>
        <taxon>Fungi</taxon>
        <taxon>Dikarya</taxon>
        <taxon>Ascomycota</taxon>
        <taxon>Pezizomycotina</taxon>
        <taxon>Eurotiomycetes</taxon>
        <taxon>Eurotiomycetidae</taxon>
        <taxon>Eurotiales</taxon>
        <taxon>Aspergillaceae</taxon>
        <taxon>Aspergillus</taxon>
        <taxon>Aspergillus subgen. Nidulantes</taxon>
    </lineage>
</organism>
<evidence type="ECO:0000313" key="3">
    <source>
        <dbReference type="EMBL" id="KAL2861111.1"/>
    </source>
</evidence>
<evidence type="ECO:0008006" key="5">
    <source>
        <dbReference type="Google" id="ProtNLM"/>
    </source>
</evidence>
<dbReference type="Gene3D" id="2.40.50.140">
    <property type="entry name" value="Nucleic acid-binding proteins"/>
    <property type="match status" value="1"/>
</dbReference>
<dbReference type="RefSeq" id="XP_070881005.1">
    <property type="nucleotide sequence ID" value="XM_071030506.1"/>
</dbReference>
<dbReference type="CDD" id="cd04496">
    <property type="entry name" value="SSB_OBF"/>
    <property type="match status" value="1"/>
</dbReference>
<proteinExistence type="predicted"/>
<evidence type="ECO:0000256" key="1">
    <source>
        <dbReference type="ARBA" id="ARBA00023125"/>
    </source>
</evidence>
<evidence type="ECO:0000313" key="4">
    <source>
        <dbReference type="Proteomes" id="UP001610432"/>
    </source>
</evidence>
<keyword evidence="1 2" id="KW-0238">DNA-binding</keyword>
<dbReference type="SUPFAM" id="SSF50249">
    <property type="entry name" value="Nucleic acid-binding proteins"/>
    <property type="match status" value="1"/>
</dbReference>
<dbReference type="EMBL" id="JBFXLQ010000075">
    <property type="protein sequence ID" value="KAL2861111.1"/>
    <property type="molecule type" value="Genomic_DNA"/>
</dbReference>